<keyword evidence="3" id="KW-1185">Reference proteome</keyword>
<keyword evidence="1" id="KW-1133">Transmembrane helix</keyword>
<sequence length="276" mass="30398">MNYSINWLVVEILLTQAAISLVLYGLYVALFLLSLYALSRRRSTCTKLLIIASYAMAAMGTTQIAVTVATVVQNLNLLQGIVEGNQGKITSMIRVGRGLNIAAGVTFVVNNFITDCIFMYRCYVIWSCQMKPIILPALLLVLTFGIGCYTTAIPEGTIVYEHAAYILAATTNLCFTALTAGRIFWARRAASAILCPDSPTPRRYMIALGITLESGAVYLLVMMTLVIGDFLNLEMLLITRAIAQQLMGEHRSDLHVGICWVQKYGGRLRVVPRSKI</sequence>
<gene>
    <name evidence="2" type="ORF">R3P38DRAFT_929248</name>
</gene>
<dbReference type="EMBL" id="JAWWNJ010000028">
    <property type="protein sequence ID" value="KAK7028518.1"/>
    <property type="molecule type" value="Genomic_DNA"/>
</dbReference>
<feature type="transmembrane region" description="Helical" evidence="1">
    <location>
        <begin position="48"/>
        <end position="72"/>
    </location>
</feature>
<accession>A0AAW0BSR3</accession>
<dbReference type="Proteomes" id="UP001362999">
    <property type="component" value="Unassembled WGS sequence"/>
</dbReference>
<comment type="caution">
    <text evidence="2">The sequence shown here is derived from an EMBL/GenBank/DDBJ whole genome shotgun (WGS) entry which is preliminary data.</text>
</comment>
<evidence type="ECO:0000313" key="3">
    <source>
        <dbReference type="Proteomes" id="UP001362999"/>
    </source>
</evidence>
<organism evidence="2 3">
    <name type="scientific">Favolaschia claudopus</name>
    <dbReference type="NCBI Taxonomy" id="2862362"/>
    <lineage>
        <taxon>Eukaryota</taxon>
        <taxon>Fungi</taxon>
        <taxon>Dikarya</taxon>
        <taxon>Basidiomycota</taxon>
        <taxon>Agaricomycotina</taxon>
        <taxon>Agaricomycetes</taxon>
        <taxon>Agaricomycetidae</taxon>
        <taxon>Agaricales</taxon>
        <taxon>Marasmiineae</taxon>
        <taxon>Mycenaceae</taxon>
        <taxon>Favolaschia</taxon>
    </lineage>
</organism>
<evidence type="ECO:0000313" key="2">
    <source>
        <dbReference type="EMBL" id="KAK7028518.1"/>
    </source>
</evidence>
<dbReference type="AlphaFoldDB" id="A0AAW0BSR3"/>
<evidence type="ECO:0000256" key="1">
    <source>
        <dbReference type="SAM" id="Phobius"/>
    </source>
</evidence>
<proteinExistence type="predicted"/>
<keyword evidence="1" id="KW-0472">Membrane</keyword>
<keyword evidence="1" id="KW-0812">Transmembrane</keyword>
<feature type="transmembrane region" description="Helical" evidence="1">
    <location>
        <begin position="132"/>
        <end position="152"/>
    </location>
</feature>
<reference evidence="2 3" key="1">
    <citation type="journal article" date="2024" name="J Genomics">
        <title>Draft genome sequencing and assembly of Favolaschia claudopus CIRM-BRFM 2984 isolated from oak limbs.</title>
        <authorList>
            <person name="Navarro D."/>
            <person name="Drula E."/>
            <person name="Chaduli D."/>
            <person name="Cazenave R."/>
            <person name="Ahrendt S."/>
            <person name="Wang J."/>
            <person name="Lipzen A."/>
            <person name="Daum C."/>
            <person name="Barry K."/>
            <person name="Grigoriev I.V."/>
            <person name="Favel A."/>
            <person name="Rosso M.N."/>
            <person name="Martin F."/>
        </authorList>
    </citation>
    <scope>NUCLEOTIDE SEQUENCE [LARGE SCALE GENOMIC DNA]</scope>
    <source>
        <strain evidence="2 3">CIRM-BRFM 2984</strain>
    </source>
</reference>
<feature type="transmembrane region" description="Helical" evidence="1">
    <location>
        <begin position="164"/>
        <end position="185"/>
    </location>
</feature>
<name>A0AAW0BSR3_9AGAR</name>
<protein>
    <submittedName>
        <fullName evidence="2">Uncharacterized protein</fullName>
    </submittedName>
</protein>
<feature type="transmembrane region" description="Helical" evidence="1">
    <location>
        <begin position="101"/>
        <end position="120"/>
    </location>
</feature>
<feature type="transmembrane region" description="Helical" evidence="1">
    <location>
        <begin position="206"/>
        <end position="227"/>
    </location>
</feature>
<feature type="transmembrane region" description="Helical" evidence="1">
    <location>
        <begin position="12"/>
        <end position="36"/>
    </location>
</feature>